<dbReference type="OrthoDB" id="5476461at2"/>
<dbReference type="CDD" id="cd06170">
    <property type="entry name" value="LuxR_C_like"/>
    <property type="match status" value="1"/>
</dbReference>
<dbReference type="GO" id="GO:0006355">
    <property type="term" value="P:regulation of DNA-templated transcription"/>
    <property type="evidence" value="ECO:0007669"/>
    <property type="project" value="InterPro"/>
</dbReference>
<dbReference type="InterPro" id="IPR027417">
    <property type="entry name" value="P-loop_NTPase"/>
</dbReference>
<evidence type="ECO:0000313" key="5">
    <source>
        <dbReference type="EMBL" id="RKN26052.1"/>
    </source>
</evidence>
<dbReference type="PANTHER" id="PTHR16305">
    <property type="entry name" value="TESTICULAR SOLUBLE ADENYLYL CYCLASE"/>
    <property type="match status" value="1"/>
</dbReference>
<reference evidence="6 7" key="1">
    <citation type="submission" date="2018-09" db="EMBL/GenBank/DDBJ databases">
        <title>Streptomyces sp. nov. DS1-2, an endophytic actinomycete isolated from roots of Dendrobium scabrilingue.</title>
        <authorList>
            <person name="Kuncharoen N."/>
            <person name="Kudo T."/>
            <person name="Ohkuma M."/>
            <person name="Yuki M."/>
            <person name="Tanasupawat S."/>
        </authorList>
    </citation>
    <scope>NUCLEOTIDE SEQUENCE [LARGE SCALE GENOMIC DNA]</scope>
    <source>
        <strain evidence="4 7">AZ1-7</strain>
        <strain evidence="5 6">DS1-2</strain>
    </source>
</reference>
<dbReference type="SUPFAM" id="SSF52540">
    <property type="entry name" value="P-loop containing nucleoside triphosphate hydrolases"/>
    <property type="match status" value="1"/>
</dbReference>
<dbReference type="Proteomes" id="UP000275024">
    <property type="component" value="Unassembled WGS sequence"/>
</dbReference>
<protein>
    <submittedName>
        <fullName evidence="4">LuxR family transcriptional regulator</fullName>
    </submittedName>
</protein>
<dbReference type="InterPro" id="IPR016032">
    <property type="entry name" value="Sig_transdc_resp-reg_C-effctor"/>
</dbReference>
<evidence type="ECO:0000259" key="3">
    <source>
        <dbReference type="PROSITE" id="PS50043"/>
    </source>
</evidence>
<dbReference type="GO" id="GO:0003677">
    <property type="term" value="F:DNA binding"/>
    <property type="evidence" value="ECO:0007669"/>
    <property type="project" value="InterPro"/>
</dbReference>
<sequence>MYAYATPRPHSTAPADFRPTVERRTQLSYLRAMVRACRNGSGGLVLVEGTFGTGKTSLLKAVREQAVSEGFTTLQACGDQLESTFRHGVVRQLFEQWLARVGTDRRDAALSGPAASAAPLFGYGDEGPAHETEAAQEEAIVDGLCHLLVNVSEGKPLLVLLDDLQWVDAPSLRFLESLRGRLGPYRILVCAAAVPSHRGGESGVARALLDPHAPNRVHIGALSRDGVREYVSAALSVPLNAESVLACYEATAGNPFFLNELVDELRARPGADGVDRPDLIARIGPRTISRVVQGWIEHISGPGARGALALARTLAVFGSSGDLPQLAETAELTLAEATEAAEALVDAGLVEPDAPLRYIAPIVRNAVYEHLPQTFRYRAHYSAAQTLIAGGAPAEQVADHLLHTPPSKDSRVGETLIAAGRRSLLNGDFPLAATLYRRALLETVSDDARCSLLAGLGEAELRTGDPRATQHLRDALDLADDPAERASIALNLSGALTAHARYEEAMGVLNAAHREVGERPGSLVPRLRSEMTKLSQILPPAQEAFTRLEGQGPASRSGERARRALAALITGATAAHVLRLCDEALLAGVSVTDEHDGGEAAWCVAMCLLCCGRITEAGSILDNAIHEAEVLRSSQASDDLRALRAYVNLNRGMLSEADTDATATLERTTGDLGRLSVGRPFAILALIDLLVLRNQVDTAAEAYQRHAASLDMPRRTLFLPLMVARGRLFVAQGDTEAGVADFLRTRELLDEWGARCCALNPAPRAVHGLADLGRFDEARSMGAAHLATARAFGADHITGVALGAYARTLPAAQAIEALEEAVSMLAAAGTPGLEANELVRLGTRLRDAGYATQARRRFRAADEIADGIGALATSREARRKLASLGVRVRETPRAGMPGLTPREMRVSVLAADGKRNREIANILFVTVKTVEWHLSQVYRKLGIASRDQLPEALARC</sequence>
<evidence type="ECO:0000313" key="4">
    <source>
        <dbReference type="EMBL" id="RKN11898.1"/>
    </source>
</evidence>
<dbReference type="PRINTS" id="PR00038">
    <property type="entry name" value="HTHLUXR"/>
</dbReference>
<dbReference type="Pfam" id="PF00196">
    <property type="entry name" value="GerE"/>
    <property type="match status" value="1"/>
</dbReference>
<name>A0A3A9WFS7_9ACTN</name>
<dbReference type="SMART" id="SM00421">
    <property type="entry name" value="HTH_LUXR"/>
    <property type="match status" value="1"/>
</dbReference>
<proteinExistence type="predicted"/>
<evidence type="ECO:0000256" key="2">
    <source>
        <dbReference type="ARBA" id="ARBA00022840"/>
    </source>
</evidence>
<dbReference type="GO" id="GO:0005737">
    <property type="term" value="C:cytoplasm"/>
    <property type="evidence" value="ECO:0007669"/>
    <property type="project" value="TreeGrafter"/>
</dbReference>
<gene>
    <name evidence="5" type="ORF">D7318_07500</name>
    <name evidence="4" type="ORF">D7319_02980</name>
</gene>
<dbReference type="EMBL" id="RBDX01000002">
    <property type="protein sequence ID" value="RKN11898.1"/>
    <property type="molecule type" value="Genomic_DNA"/>
</dbReference>
<keyword evidence="6" id="KW-1185">Reference proteome</keyword>
<dbReference type="GO" id="GO:0005524">
    <property type="term" value="F:ATP binding"/>
    <property type="evidence" value="ECO:0007669"/>
    <property type="project" value="UniProtKB-KW"/>
</dbReference>
<dbReference type="PANTHER" id="PTHR16305:SF35">
    <property type="entry name" value="TRANSCRIPTIONAL ACTIVATOR DOMAIN"/>
    <property type="match status" value="1"/>
</dbReference>
<keyword evidence="1" id="KW-0547">Nucleotide-binding</keyword>
<comment type="caution">
    <text evidence="4">The sequence shown here is derived from an EMBL/GenBank/DDBJ whole genome shotgun (WGS) entry which is preliminary data.</text>
</comment>
<dbReference type="InterPro" id="IPR000792">
    <property type="entry name" value="Tscrpt_reg_LuxR_C"/>
</dbReference>
<feature type="domain" description="HTH luxR-type" evidence="3">
    <location>
        <begin position="892"/>
        <end position="956"/>
    </location>
</feature>
<organism evidence="4 7">
    <name type="scientific">Streptomyces radicis</name>
    <dbReference type="NCBI Taxonomy" id="1750517"/>
    <lineage>
        <taxon>Bacteria</taxon>
        <taxon>Bacillati</taxon>
        <taxon>Actinomycetota</taxon>
        <taxon>Actinomycetes</taxon>
        <taxon>Kitasatosporales</taxon>
        <taxon>Streptomycetaceae</taxon>
        <taxon>Streptomyces</taxon>
    </lineage>
</organism>
<evidence type="ECO:0000256" key="1">
    <source>
        <dbReference type="ARBA" id="ARBA00022741"/>
    </source>
</evidence>
<dbReference type="EMBL" id="RBDY01000003">
    <property type="protein sequence ID" value="RKN26052.1"/>
    <property type="molecule type" value="Genomic_DNA"/>
</dbReference>
<dbReference type="InterPro" id="IPR011990">
    <property type="entry name" value="TPR-like_helical_dom_sf"/>
</dbReference>
<dbReference type="PROSITE" id="PS50043">
    <property type="entry name" value="HTH_LUXR_2"/>
    <property type="match status" value="1"/>
</dbReference>
<dbReference type="AlphaFoldDB" id="A0A3A9WFS7"/>
<dbReference type="Gene3D" id="1.10.10.10">
    <property type="entry name" value="Winged helix-like DNA-binding domain superfamily/Winged helix DNA-binding domain"/>
    <property type="match status" value="1"/>
</dbReference>
<dbReference type="InterPro" id="IPR036388">
    <property type="entry name" value="WH-like_DNA-bd_sf"/>
</dbReference>
<dbReference type="Pfam" id="PF13191">
    <property type="entry name" value="AAA_16"/>
    <property type="match status" value="1"/>
</dbReference>
<dbReference type="SUPFAM" id="SSF48452">
    <property type="entry name" value="TPR-like"/>
    <property type="match status" value="1"/>
</dbReference>
<dbReference type="Gene3D" id="1.25.40.10">
    <property type="entry name" value="Tetratricopeptide repeat domain"/>
    <property type="match status" value="1"/>
</dbReference>
<evidence type="ECO:0000313" key="6">
    <source>
        <dbReference type="Proteomes" id="UP000268652"/>
    </source>
</evidence>
<evidence type="ECO:0000313" key="7">
    <source>
        <dbReference type="Proteomes" id="UP000275024"/>
    </source>
</evidence>
<accession>A0A3A9WFS7</accession>
<dbReference type="SUPFAM" id="SSF46894">
    <property type="entry name" value="C-terminal effector domain of the bipartite response regulators"/>
    <property type="match status" value="1"/>
</dbReference>
<keyword evidence="2" id="KW-0067">ATP-binding</keyword>
<dbReference type="InterPro" id="IPR041664">
    <property type="entry name" value="AAA_16"/>
</dbReference>
<dbReference type="Proteomes" id="UP000268652">
    <property type="component" value="Unassembled WGS sequence"/>
</dbReference>
<dbReference type="GO" id="GO:0004016">
    <property type="term" value="F:adenylate cyclase activity"/>
    <property type="evidence" value="ECO:0007669"/>
    <property type="project" value="TreeGrafter"/>
</dbReference>